<dbReference type="GO" id="GO:0004568">
    <property type="term" value="F:chitinase activity"/>
    <property type="evidence" value="ECO:0007669"/>
    <property type="project" value="TreeGrafter"/>
</dbReference>
<dbReference type="InterPro" id="IPR029070">
    <property type="entry name" value="Chitinase_insertion_sf"/>
</dbReference>
<evidence type="ECO:0000256" key="1">
    <source>
        <dbReference type="ARBA" id="ARBA00023157"/>
    </source>
</evidence>
<keyword evidence="1" id="KW-1015">Disulfide bond</keyword>
<reference evidence="4" key="3">
    <citation type="submission" date="2025-09" db="UniProtKB">
        <authorList>
            <consortium name="Ensembl"/>
        </authorList>
    </citation>
    <scope>IDENTIFICATION</scope>
</reference>
<reference evidence="4" key="2">
    <citation type="submission" date="2025-08" db="UniProtKB">
        <authorList>
            <consortium name="Ensembl"/>
        </authorList>
    </citation>
    <scope>IDENTIFICATION</scope>
</reference>
<proteinExistence type="predicted"/>
<feature type="domain" description="GH18" evidence="3">
    <location>
        <begin position="1"/>
        <end position="167"/>
    </location>
</feature>
<dbReference type="InterPro" id="IPR050314">
    <property type="entry name" value="Glycosyl_Hydrlase_18"/>
</dbReference>
<protein>
    <recommendedName>
        <fullName evidence="3">GH18 domain-containing protein</fullName>
    </recommendedName>
</protein>
<dbReference type="Pfam" id="PF00704">
    <property type="entry name" value="Glyco_hydro_18"/>
    <property type="match status" value="1"/>
</dbReference>
<dbReference type="SMART" id="SM00636">
    <property type="entry name" value="Glyco_18"/>
    <property type="match status" value="1"/>
</dbReference>
<dbReference type="PANTHER" id="PTHR11177">
    <property type="entry name" value="CHITINASE"/>
    <property type="match status" value="1"/>
</dbReference>
<dbReference type="GO" id="GO:0006032">
    <property type="term" value="P:chitin catabolic process"/>
    <property type="evidence" value="ECO:0007669"/>
    <property type="project" value="TreeGrafter"/>
</dbReference>
<name>A0A8B9WD73_BOSMU</name>
<dbReference type="SUPFAM" id="SSF51445">
    <property type="entry name" value="(Trans)glycosidases"/>
    <property type="match status" value="1"/>
</dbReference>
<dbReference type="GO" id="GO:0005576">
    <property type="term" value="C:extracellular region"/>
    <property type="evidence" value="ECO:0007669"/>
    <property type="project" value="TreeGrafter"/>
</dbReference>
<dbReference type="Proteomes" id="UP000694520">
    <property type="component" value="Chromosome 3"/>
</dbReference>
<evidence type="ECO:0000313" key="5">
    <source>
        <dbReference type="Proteomes" id="UP000694520"/>
    </source>
</evidence>
<evidence type="ECO:0000259" key="3">
    <source>
        <dbReference type="PROSITE" id="PS51910"/>
    </source>
</evidence>
<dbReference type="SUPFAM" id="SSF54556">
    <property type="entry name" value="Chitinase insertion domain"/>
    <property type="match status" value="1"/>
</dbReference>
<keyword evidence="5" id="KW-1185">Reference proteome</keyword>
<reference evidence="4" key="1">
    <citation type="submission" date="2019-05" db="EMBL/GenBank/DDBJ databases">
        <authorList>
            <person name="Zhang S."/>
            <person name="Liu J."/>
        </authorList>
    </citation>
    <scope>NUCLEOTIDE SEQUENCE [LARGE SCALE GENOMIC DNA]</scope>
</reference>
<dbReference type="InterPro" id="IPR017853">
    <property type="entry name" value="GH"/>
</dbReference>
<dbReference type="Gene3D" id="3.20.20.80">
    <property type="entry name" value="Glycosidases"/>
    <property type="match status" value="1"/>
</dbReference>
<evidence type="ECO:0000256" key="2">
    <source>
        <dbReference type="SAM" id="MobiDB-lite"/>
    </source>
</evidence>
<dbReference type="GO" id="GO:0008061">
    <property type="term" value="F:chitin binding"/>
    <property type="evidence" value="ECO:0007669"/>
    <property type="project" value="InterPro"/>
</dbReference>
<evidence type="ECO:0000313" key="4">
    <source>
        <dbReference type="Ensembl" id="ENSBGRP00000005728.1"/>
    </source>
</evidence>
<dbReference type="GeneTree" id="ENSGT00940000162989"/>
<dbReference type="InterPro" id="IPR011583">
    <property type="entry name" value="Chitinase_II/V-like_cat"/>
</dbReference>
<sequence length="211" mass="24060">MTYDFHGGWDPCTGHNSPLHVGSKDQGIMSVLLLQEYAMKYWRDNGVPSEKLIMGFPTYGRTFRLTGSSGPYTREAGFWAYYEICTFLSEATNAWIEDQKVPYAYKDTEWVGYDNIRNYKYKVDFLKENNFGGAMVWAIDLDDFLGSFCNEGKYPLILELQSLLGLSSGGSLLSLPHCSKDDGEKKKKNSKRAMLKGNKQKLEPKKQNITR</sequence>
<dbReference type="PROSITE" id="PS51910">
    <property type="entry name" value="GH18_2"/>
    <property type="match status" value="1"/>
</dbReference>
<dbReference type="Gene3D" id="3.10.50.10">
    <property type="match status" value="1"/>
</dbReference>
<dbReference type="PANTHER" id="PTHR11177:SF388">
    <property type="entry name" value="CHITINASE"/>
    <property type="match status" value="1"/>
</dbReference>
<accession>A0A8B9WD73</accession>
<dbReference type="InterPro" id="IPR001223">
    <property type="entry name" value="Glyco_hydro18_cat"/>
</dbReference>
<feature type="compositionally biased region" description="Basic and acidic residues" evidence="2">
    <location>
        <begin position="200"/>
        <end position="211"/>
    </location>
</feature>
<dbReference type="Ensembl" id="ENSBGRT00000006562.1">
    <property type="protein sequence ID" value="ENSBGRP00000005728.1"/>
    <property type="gene ID" value="ENSBGRG00000003517.1"/>
</dbReference>
<dbReference type="AlphaFoldDB" id="A0A8B9WD73"/>
<dbReference type="FunFam" id="3.10.50.10:FF:000001">
    <property type="entry name" value="Chitinase 3-like 1"/>
    <property type="match status" value="1"/>
</dbReference>
<organism evidence="4 5">
    <name type="scientific">Bos mutus grunniens</name>
    <name type="common">Wild yak</name>
    <name type="synonym">Bos grunniens</name>
    <dbReference type="NCBI Taxonomy" id="30521"/>
    <lineage>
        <taxon>Eukaryota</taxon>
        <taxon>Metazoa</taxon>
        <taxon>Chordata</taxon>
        <taxon>Craniata</taxon>
        <taxon>Vertebrata</taxon>
        <taxon>Euteleostomi</taxon>
        <taxon>Mammalia</taxon>
        <taxon>Eutheria</taxon>
        <taxon>Laurasiatheria</taxon>
        <taxon>Artiodactyla</taxon>
        <taxon>Ruminantia</taxon>
        <taxon>Pecora</taxon>
        <taxon>Bovidae</taxon>
        <taxon>Bovinae</taxon>
        <taxon>Bos</taxon>
    </lineage>
</organism>
<dbReference type="GO" id="GO:0005975">
    <property type="term" value="P:carbohydrate metabolic process"/>
    <property type="evidence" value="ECO:0007669"/>
    <property type="project" value="InterPro"/>
</dbReference>
<feature type="region of interest" description="Disordered" evidence="2">
    <location>
        <begin position="177"/>
        <end position="211"/>
    </location>
</feature>